<dbReference type="Proteomes" id="UP000094801">
    <property type="component" value="Unassembled WGS sequence"/>
</dbReference>
<evidence type="ECO:0000256" key="1">
    <source>
        <dbReference type="ARBA" id="ARBA00004604"/>
    </source>
</evidence>
<feature type="region of interest" description="Disordered" evidence="5">
    <location>
        <begin position="226"/>
        <end position="260"/>
    </location>
</feature>
<evidence type="ECO:0000259" key="6">
    <source>
        <dbReference type="Pfam" id="PF08159"/>
    </source>
</evidence>
<keyword evidence="4" id="KW-0539">Nucleus</keyword>
<feature type="compositionally biased region" description="Basic and acidic residues" evidence="5">
    <location>
        <begin position="459"/>
        <end position="471"/>
    </location>
</feature>
<evidence type="ECO:0000256" key="3">
    <source>
        <dbReference type="ARBA" id="ARBA00023054"/>
    </source>
</evidence>
<dbReference type="PANTHER" id="PTHR12202:SF0">
    <property type="entry name" value="ESF1 HOMOLOG"/>
    <property type="match status" value="1"/>
</dbReference>
<comment type="subcellular location">
    <subcellularLocation>
        <location evidence="1">Nucleus</location>
        <location evidence="1">Nucleolus</location>
    </subcellularLocation>
</comment>
<name>A0A1E4SZJ0_9ASCO</name>
<feature type="compositionally biased region" description="Basic and acidic residues" evidence="5">
    <location>
        <begin position="490"/>
        <end position="535"/>
    </location>
</feature>
<keyword evidence="9" id="KW-1185">Reference proteome</keyword>
<dbReference type="PANTHER" id="PTHR12202">
    <property type="entry name" value="ESF1 HOMOLOG"/>
    <property type="match status" value="1"/>
</dbReference>
<dbReference type="GO" id="GO:0003723">
    <property type="term" value="F:RNA binding"/>
    <property type="evidence" value="ECO:0007669"/>
    <property type="project" value="TreeGrafter"/>
</dbReference>
<proteinExistence type="inferred from homology"/>
<feature type="compositionally biased region" description="Basic and acidic residues" evidence="5">
    <location>
        <begin position="77"/>
        <end position="86"/>
    </location>
</feature>
<dbReference type="InterPro" id="IPR056750">
    <property type="entry name" value="RRM_ESF1"/>
</dbReference>
<evidence type="ECO:0000313" key="8">
    <source>
        <dbReference type="EMBL" id="ODV84935.1"/>
    </source>
</evidence>
<feature type="domain" description="NUC153" evidence="6">
    <location>
        <begin position="592"/>
        <end position="617"/>
    </location>
</feature>
<dbReference type="GO" id="GO:0006364">
    <property type="term" value="P:rRNA processing"/>
    <property type="evidence" value="ECO:0007669"/>
    <property type="project" value="InterPro"/>
</dbReference>
<feature type="compositionally biased region" description="Basic and acidic residues" evidence="5">
    <location>
        <begin position="50"/>
        <end position="69"/>
    </location>
</feature>
<dbReference type="AlphaFoldDB" id="A0A1E4SZJ0"/>
<dbReference type="Pfam" id="PF25121">
    <property type="entry name" value="RRM_ESF1"/>
    <property type="match status" value="1"/>
</dbReference>
<dbReference type="STRING" id="983967.A0A1E4SZJ0"/>
<feature type="domain" description="ESF1 RRM" evidence="7">
    <location>
        <begin position="179"/>
        <end position="344"/>
    </location>
</feature>
<dbReference type="InterPro" id="IPR039754">
    <property type="entry name" value="Esf1"/>
</dbReference>
<feature type="region of interest" description="Disordered" evidence="5">
    <location>
        <begin position="1"/>
        <end position="36"/>
    </location>
</feature>
<gene>
    <name evidence="8" type="ORF">CANARDRAFT_28669</name>
</gene>
<feature type="compositionally biased region" description="Acidic residues" evidence="5">
    <location>
        <begin position="165"/>
        <end position="177"/>
    </location>
</feature>
<evidence type="ECO:0000259" key="7">
    <source>
        <dbReference type="Pfam" id="PF25121"/>
    </source>
</evidence>
<dbReference type="EMBL" id="KV453854">
    <property type="protein sequence ID" value="ODV84935.1"/>
    <property type="molecule type" value="Genomic_DNA"/>
</dbReference>
<keyword evidence="3" id="KW-0175">Coiled coil</keyword>
<reference evidence="9" key="1">
    <citation type="submission" date="2016-04" db="EMBL/GenBank/DDBJ databases">
        <title>Comparative genomics of biotechnologically important yeasts.</title>
        <authorList>
            <consortium name="DOE Joint Genome Institute"/>
            <person name="Riley R."/>
            <person name="Haridas S."/>
            <person name="Wolfe K.H."/>
            <person name="Lopes M.R."/>
            <person name="Hittinger C.T."/>
            <person name="Goker M."/>
            <person name="Salamov A."/>
            <person name="Wisecaver J."/>
            <person name="Long T.M."/>
            <person name="Aerts A.L."/>
            <person name="Barry K."/>
            <person name="Choi C."/>
            <person name="Clum A."/>
            <person name="Coughlan A.Y."/>
            <person name="Deshpande S."/>
            <person name="Douglass A.P."/>
            <person name="Hanson S.J."/>
            <person name="Klenk H.-P."/>
            <person name="Labutti K."/>
            <person name="Lapidus A."/>
            <person name="Lindquist E."/>
            <person name="Lipzen A."/>
            <person name="Meier-Kolthoff J.P."/>
            <person name="Ohm R.A."/>
            <person name="Otillar R.P."/>
            <person name="Pangilinan J."/>
            <person name="Peng Y."/>
            <person name="Rokas A."/>
            <person name="Rosa C.A."/>
            <person name="Scheuner C."/>
            <person name="Sibirny A.A."/>
            <person name="Slot J.C."/>
            <person name="Stielow J.B."/>
            <person name="Sun H."/>
            <person name="Kurtzman C.P."/>
            <person name="Blackwell M."/>
            <person name="Grigoriev I.V."/>
            <person name="Jeffries T.W."/>
        </authorList>
    </citation>
    <scope>NUCLEOTIDE SEQUENCE [LARGE SCALE GENOMIC DNA]</scope>
    <source>
        <strain evidence="9">NRRL YB-2248</strain>
    </source>
</reference>
<protein>
    <submittedName>
        <fullName evidence="8">Uncharacterized protein</fullName>
    </submittedName>
</protein>
<sequence>MAKGDKKGKSGQQPVTLDPRFAQVYSDPRFKSQKRKDLRVKVDDRFSKEELGISKSTAKVDKYGRKLTEQKSNASDLFDKYYKTEEDDKDESDESDDEEKLEKTKDQSSSEEEDDEEEEEEEGEEAALSALDRARGIGADYSDLDTSDEDDDDSSDEEVVKESELEIEEEEDIEEADPTSTFACVNMDWDYITSTDLYATFSSFVPTGGKILSVSLYPSEYGKARMQQEEIEGPPRDLFKSSKPETNDSDDDSDDSDEEVDIEKATKELYQEDDGADFNSKELRSYQLQRLRYYYAIVKCDSVATSQKIYEACNGTEYESTANLFDLRYVPEDMTFDDKPRDQCSKVSAGYKPKEFITDALQHSKVKLTWDETPAERLNLATKAFSQKEIEDMDFKAYLASDSEDSADEDGEEMRNKYKSLASGSGKVGSFDIFGENDDGEGDIDMEITFTPGLSNSGKKAEEEVKDKDESTISTFQNKEKERRKKRKEKIKELKKEQMENKKLEKQELRKERSGKSAKKGGDKNSSKEDLKEKADLELLMMDETNKETQHFAMKDVLKAEKLKNKKKTSKKDKLKAADLNIDTDIKIDEGDDRFNEIFEDHAFAIDPTNTEFKKTEVMDKLLKSGLKKHSGKKSAKIDKKKRKVEEVEEKETVSDLVKKIKRKSGKK</sequence>
<organism evidence="8 9">
    <name type="scientific">[Candida] arabinofermentans NRRL YB-2248</name>
    <dbReference type="NCBI Taxonomy" id="983967"/>
    <lineage>
        <taxon>Eukaryota</taxon>
        <taxon>Fungi</taxon>
        <taxon>Dikarya</taxon>
        <taxon>Ascomycota</taxon>
        <taxon>Saccharomycotina</taxon>
        <taxon>Pichiomycetes</taxon>
        <taxon>Pichiales</taxon>
        <taxon>Pichiaceae</taxon>
        <taxon>Ogataea</taxon>
        <taxon>Ogataea/Candida clade</taxon>
    </lineage>
</organism>
<evidence type="ECO:0000256" key="4">
    <source>
        <dbReference type="ARBA" id="ARBA00023242"/>
    </source>
</evidence>
<feature type="region of interest" description="Disordered" evidence="5">
    <location>
        <begin position="402"/>
        <end position="535"/>
    </location>
</feature>
<dbReference type="GO" id="GO:0005730">
    <property type="term" value="C:nucleolus"/>
    <property type="evidence" value="ECO:0007669"/>
    <property type="project" value="UniProtKB-SubCell"/>
</dbReference>
<accession>A0A1E4SZJ0</accession>
<dbReference type="Pfam" id="PF08159">
    <property type="entry name" value="NUC153"/>
    <property type="match status" value="1"/>
</dbReference>
<feature type="compositionally biased region" description="Acidic residues" evidence="5">
    <location>
        <begin position="247"/>
        <end position="260"/>
    </location>
</feature>
<feature type="compositionally biased region" description="Basic and acidic residues" evidence="5">
    <location>
        <begin position="226"/>
        <end position="246"/>
    </location>
</feature>
<evidence type="ECO:0000256" key="2">
    <source>
        <dbReference type="ARBA" id="ARBA00009087"/>
    </source>
</evidence>
<feature type="region of interest" description="Disordered" evidence="5">
    <location>
        <begin position="50"/>
        <end position="180"/>
    </location>
</feature>
<feature type="compositionally biased region" description="Acidic residues" evidence="5">
    <location>
        <begin position="435"/>
        <end position="446"/>
    </location>
</feature>
<evidence type="ECO:0000313" key="9">
    <source>
        <dbReference type="Proteomes" id="UP000094801"/>
    </source>
</evidence>
<dbReference type="InterPro" id="IPR012580">
    <property type="entry name" value="NUC153"/>
</dbReference>
<feature type="compositionally biased region" description="Acidic residues" evidence="5">
    <location>
        <begin position="402"/>
        <end position="412"/>
    </location>
</feature>
<evidence type="ECO:0000256" key="5">
    <source>
        <dbReference type="SAM" id="MobiDB-lite"/>
    </source>
</evidence>
<feature type="compositionally biased region" description="Acidic residues" evidence="5">
    <location>
        <begin position="87"/>
        <end position="99"/>
    </location>
</feature>
<dbReference type="OrthoDB" id="431825at2759"/>
<feature type="compositionally biased region" description="Acidic residues" evidence="5">
    <location>
        <begin position="142"/>
        <end position="157"/>
    </location>
</feature>
<feature type="compositionally biased region" description="Acidic residues" evidence="5">
    <location>
        <begin position="109"/>
        <end position="125"/>
    </location>
</feature>
<comment type="similarity">
    <text evidence="2">Belongs to the ESF1 family.</text>
</comment>